<dbReference type="EMBL" id="VFMN01000001">
    <property type="protein sequence ID" value="TQJ10753.1"/>
    <property type="molecule type" value="Genomic_DNA"/>
</dbReference>
<gene>
    <name evidence="3" type="ORF">FB458_3891</name>
</gene>
<dbReference type="AlphaFoldDB" id="A0A542E5Z9"/>
<dbReference type="SMART" id="SM00507">
    <property type="entry name" value="HNHc"/>
    <property type="match status" value="1"/>
</dbReference>
<name>A0A542E5Z9_9MICO</name>
<sequence>MPLVEPDADSVDCLTEPDAERVAEKGGCPVELVAEPVADRAPDRLHHVRSDLVARVQAVLRHSPFLEPEEHLVLVHGMPVIRARRHLQLVDDRPTSPGTEPDPHHLATPAPPTASAPRPPTADPSSLLPWVIGVEHPRVGVLLPDAIVRLLADPDTRLRLHGCHPDTDTLTTHDPTTYRPGAALARAVRARDGHCRFPGCTTTATRCQLDHVQPYPTGPTTATNLAALCTGHHRLKTHTPWRYDLHPDGTCTWTSPLGHTYDTHPDRPTDRAA</sequence>
<dbReference type="Proteomes" id="UP000317893">
    <property type="component" value="Unassembled WGS sequence"/>
</dbReference>
<accession>A0A542E5Z9</accession>
<dbReference type="InterPro" id="IPR003615">
    <property type="entry name" value="HNH_nuc"/>
</dbReference>
<evidence type="ECO:0000259" key="2">
    <source>
        <dbReference type="SMART" id="SM00507"/>
    </source>
</evidence>
<feature type="compositionally biased region" description="Pro residues" evidence="1">
    <location>
        <begin position="109"/>
        <end position="122"/>
    </location>
</feature>
<evidence type="ECO:0000313" key="4">
    <source>
        <dbReference type="Proteomes" id="UP000317893"/>
    </source>
</evidence>
<evidence type="ECO:0000256" key="1">
    <source>
        <dbReference type="SAM" id="MobiDB-lite"/>
    </source>
</evidence>
<dbReference type="CDD" id="cd00085">
    <property type="entry name" value="HNHc"/>
    <property type="match status" value="1"/>
</dbReference>
<dbReference type="Gene3D" id="1.10.30.50">
    <property type="match status" value="1"/>
</dbReference>
<evidence type="ECO:0000313" key="3">
    <source>
        <dbReference type="EMBL" id="TQJ10753.1"/>
    </source>
</evidence>
<reference evidence="3 4" key="1">
    <citation type="submission" date="2019-06" db="EMBL/GenBank/DDBJ databases">
        <title>Sequencing the genomes of 1000 actinobacteria strains.</title>
        <authorList>
            <person name="Klenk H.-P."/>
        </authorList>
    </citation>
    <scope>NUCLEOTIDE SEQUENCE [LARGE SCALE GENOMIC DNA]</scope>
    <source>
        <strain evidence="3 4">DSM 18607</strain>
    </source>
</reference>
<comment type="caution">
    <text evidence="3">The sequence shown here is derived from an EMBL/GenBank/DDBJ whole genome shotgun (WGS) entry which is preliminary data.</text>
</comment>
<feature type="domain" description="HNH nuclease" evidence="2">
    <location>
        <begin position="183"/>
        <end position="234"/>
    </location>
</feature>
<organism evidence="3 4">
    <name type="scientific">Lapillicoccus jejuensis</name>
    <dbReference type="NCBI Taxonomy" id="402171"/>
    <lineage>
        <taxon>Bacteria</taxon>
        <taxon>Bacillati</taxon>
        <taxon>Actinomycetota</taxon>
        <taxon>Actinomycetes</taxon>
        <taxon>Micrococcales</taxon>
        <taxon>Intrasporangiaceae</taxon>
        <taxon>Lapillicoccus</taxon>
    </lineage>
</organism>
<keyword evidence="4" id="KW-1185">Reference proteome</keyword>
<feature type="region of interest" description="Disordered" evidence="1">
    <location>
        <begin position="91"/>
        <end position="123"/>
    </location>
</feature>
<proteinExistence type="predicted"/>
<protein>
    <recommendedName>
        <fullName evidence="2">HNH nuclease domain-containing protein</fullName>
    </recommendedName>
</protein>